<name>A0ABS7TLN9_9BACT</name>
<evidence type="ECO:0000313" key="3">
    <source>
        <dbReference type="Proteomes" id="UP001139031"/>
    </source>
</evidence>
<dbReference type="Proteomes" id="UP001139031">
    <property type="component" value="Unassembled WGS sequence"/>
</dbReference>
<dbReference type="RefSeq" id="WP_224190906.1">
    <property type="nucleotide sequence ID" value="NZ_JAIRAU010000003.1"/>
</dbReference>
<evidence type="ECO:0000313" key="2">
    <source>
        <dbReference type="EMBL" id="MBZ5709128.1"/>
    </source>
</evidence>
<dbReference type="Pfam" id="PF18299">
    <property type="entry name" value="R2K_2"/>
    <property type="match status" value="1"/>
</dbReference>
<dbReference type="SUPFAM" id="SSF56059">
    <property type="entry name" value="Glutathione synthetase ATP-binding domain-like"/>
    <property type="match status" value="1"/>
</dbReference>
<evidence type="ECO:0000259" key="1">
    <source>
        <dbReference type="Pfam" id="PF18299"/>
    </source>
</evidence>
<protein>
    <submittedName>
        <fullName evidence="2">ATP-grasp domain-containing protein</fullName>
    </submittedName>
</protein>
<keyword evidence="3" id="KW-1185">Reference proteome</keyword>
<proteinExistence type="predicted"/>
<accession>A0ABS7TLN9</accession>
<gene>
    <name evidence="2" type="ORF">K7C98_07640</name>
</gene>
<dbReference type="InterPro" id="IPR041261">
    <property type="entry name" value="R2K_2"/>
</dbReference>
<comment type="caution">
    <text evidence="2">The sequence shown here is derived from an EMBL/GenBank/DDBJ whole genome shotgun (WGS) entry which is preliminary data.</text>
</comment>
<sequence>MLAKVFVQRDPATGEFINKNVYNAWYGFTRLGVWAESFVWSDLAEGKLALERDAAVIGGIGTVRAALAQLGAPEPANIDYPEPLAPFLRRRVCRSTIREAHALCRDDRFDPPVFIKPVTGHKEFTGHVLAVYRDLLRTAGWAHEEPDTAVWLSEVVEFVAEWRYFVHAREVVGVGHYHGDPLRTPDPTVVRAAAAAWTAAPVAYTLDFGVLADGSTALVEVNDGFSFGCYGLNPYVHARMLAARWLEMSCSQGAP</sequence>
<feature type="domain" description="ATP-grasp" evidence="1">
    <location>
        <begin position="87"/>
        <end position="235"/>
    </location>
</feature>
<dbReference type="EMBL" id="JAIRAU010000003">
    <property type="protein sequence ID" value="MBZ5709128.1"/>
    <property type="molecule type" value="Genomic_DNA"/>
</dbReference>
<reference evidence="2" key="1">
    <citation type="submission" date="2021-08" db="EMBL/GenBank/DDBJ databases">
        <authorList>
            <person name="Stevens D.C."/>
        </authorList>
    </citation>
    <scope>NUCLEOTIDE SEQUENCE</scope>
    <source>
        <strain evidence="2">DSM 53165</strain>
    </source>
</reference>
<organism evidence="2 3">
    <name type="scientific">Nannocystis pusilla</name>
    <dbReference type="NCBI Taxonomy" id="889268"/>
    <lineage>
        <taxon>Bacteria</taxon>
        <taxon>Pseudomonadati</taxon>
        <taxon>Myxococcota</taxon>
        <taxon>Polyangia</taxon>
        <taxon>Nannocystales</taxon>
        <taxon>Nannocystaceae</taxon>
        <taxon>Nannocystis</taxon>
    </lineage>
</organism>